<organism evidence="1 2">
    <name type="scientific">candidate division WWE3 bacterium RIFCSPLOWO2_01_FULL_39_13</name>
    <dbReference type="NCBI Taxonomy" id="1802624"/>
    <lineage>
        <taxon>Bacteria</taxon>
        <taxon>Katanobacteria</taxon>
    </lineage>
</organism>
<evidence type="ECO:0000313" key="2">
    <source>
        <dbReference type="Proteomes" id="UP000178771"/>
    </source>
</evidence>
<proteinExistence type="predicted"/>
<dbReference type="AlphaFoldDB" id="A0A1F4V4C2"/>
<evidence type="ECO:0000313" key="1">
    <source>
        <dbReference type="EMBL" id="OGC51353.1"/>
    </source>
</evidence>
<protein>
    <submittedName>
        <fullName evidence="1">Uncharacterized protein</fullName>
    </submittedName>
</protein>
<comment type="caution">
    <text evidence="1">The sequence shown here is derived from an EMBL/GenBank/DDBJ whole genome shotgun (WGS) entry which is preliminary data.</text>
</comment>
<dbReference type="EMBL" id="MEVH01000025">
    <property type="protein sequence ID" value="OGC51353.1"/>
    <property type="molecule type" value="Genomic_DNA"/>
</dbReference>
<name>A0A1F4V4C2_UNCKA</name>
<gene>
    <name evidence="1" type="ORF">A2982_01180</name>
</gene>
<sequence>MKSFKLSLILNVMLAVLILFSVAAKILYSDKTAIAGTKYFDLNTEIASIERENELLRADYLSSASLMKILEKARELGYTDSSVEYYKAPGLASR</sequence>
<reference evidence="1 2" key="1">
    <citation type="journal article" date="2016" name="Nat. Commun.">
        <title>Thousands of microbial genomes shed light on interconnected biogeochemical processes in an aquifer system.</title>
        <authorList>
            <person name="Anantharaman K."/>
            <person name="Brown C.T."/>
            <person name="Hug L.A."/>
            <person name="Sharon I."/>
            <person name="Castelle C.J."/>
            <person name="Probst A.J."/>
            <person name="Thomas B.C."/>
            <person name="Singh A."/>
            <person name="Wilkins M.J."/>
            <person name="Karaoz U."/>
            <person name="Brodie E.L."/>
            <person name="Williams K.H."/>
            <person name="Hubbard S.S."/>
            <person name="Banfield J.F."/>
        </authorList>
    </citation>
    <scope>NUCLEOTIDE SEQUENCE [LARGE SCALE GENOMIC DNA]</scope>
</reference>
<dbReference type="Proteomes" id="UP000178771">
    <property type="component" value="Unassembled WGS sequence"/>
</dbReference>
<dbReference type="STRING" id="1802624.A2982_01180"/>
<accession>A0A1F4V4C2</accession>